<comment type="subcellular location">
    <subcellularLocation>
        <location evidence="1">Endomembrane system</location>
        <topology evidence="1">Multi-pass membrane protein</topology>
    </subcellularLocation>
</comment>
<evidence type="ECO:0000256" key="6">
    <source>
        <dbReference type="ARBA" id="ARBA00023139"/>
    </source>
</evidence>
<evidence type="ECO:0000256" key="5">
    <source>
        <dbReference type="ARBA" id="ARBA00023136"/>
    </source>
</evidence>
<dbReference type="GO" id="GO:0019706">
    <property type="term" value="F:protein-cysteine S-palmitoyltransferase activity"/>
    <property type="evidence" value="ECO:0000318"/>
    <property type="project" value="GO_Central"/>
</dbReference>
<evidence type="ECO:0000256" key="1">
    <source>
        <dbReference type="ARBA" id="ARBA00004127"/>
    </source>
</evidence>
<comment type="domain">
    <text evidence="10">The DHHC domain is required for palmitoyltransferase activity.</text>
</comment>
<keyword evidence="2 10" id="KW-0808">Transferase</keyword>
<evidence type="ECO:0000256" key="7">
    <source>
        <dbReference type="ARBA" id="ARBA00023288"/>
    </source>
</evidence>
<accession>Q6BG63</accession>
<keyword evidence="6" id="KW-0564">Palmitate</keyword>
<dbReference type="InterPro" id="IPR001594">
    <property type="entry name" value="Palmitoyltrfase_DHHC"/>
</dbReference>
<feature type="transmembrane region" description="Helical" evidence="10">
    <location>
        <begin position="183"/>
        <end position="208"/>
    </location>
</feature>
<dbReference type="PROSITE" id="PS50216">
    <property type="entry name" value="DHHC"/>
    <property type="match status" value="1"/>
</dbReference>
<sequence length="364" mass="42723">MKKYQDPRVKKEFYKIWETANKIFCNGKIFTGYLSENHKLLASVSFITIPSILFYVFMSPEFAKNGQNGYTVVFVLIQLTIYLLLSITVCMDPGIIPKIRPEYEMEEELLKVPQKYSKSDYRFIVDSKMFTIKAHQFKLKYCSTCAIYRPARASHCPSCDNCVVRFDHHCPWIGQCIGRRNYVYFYFFIMSVSFMLIFVFGTCISYIVDESKKRAEFMDTSDAVSETIAHNPVSIILVIYSFGFSCFVVGLWLFHSYLVLTNMTTNEYLKKHWVVESKNPFRRQNILKNIVQVLTCISQLKFLKLRQSVYEPKDYMQSPIHTQNHVNEANDSFKNKDEEQVQTDNRNKNNYISNNIQMITEIKS</sequence>
<dbReference type="RefSeq" id="XP_001346984.1">
    <property type="nucleotide sequence ID" value="XM_001346948.1"/>
</dbReference>
<dbReference type="KEGG" id="ptm:PTMB.159"/>
<evidence type="ECO:0000259" key="11">
    <source>
        <dbReference type="Pfam" id="PF01529"/>
    </source>
</evidence>
<reference evidence="12 13" key="1">
    <citation type="journal article" date="2004" name="Curr. Biol.">
        <title>High coding density on the largest Paramecium tetraurelia somatic chromosome.</title>
        <authorList>
            <person name="Zagulski M."/>
            <person name="Nowak J.K."/>
            <person name="Le Mouel A."/>
            <person name="Nowacki M."/>
            <person name="Migdalski A."/>
            <person name="Gromadka R."/>
            <person name="Noel B."/>
            <person name="Blanc I."/>
            <person name="Dessen P."/>
            <person name="Wincker P."/>
            <person name="Keller A.M."/>
            <person name="Cohen J."/>
            <person name="Meyer E."/>
            <person name="Sperling L."/>
        </authorList>
    </citation>
    <scope>NUCLEOTIDE SEQUENCE [LARGE SCALE GENOMIC DNA]</scope>
    <source>
        <strain evidence="12 13">Stock d4-2</strain>
    </source>
</reference>
<dbReference type="AlphaFoldDB" id="Q6BG63"/>
<keyword evidence="8 10" id="KW-0012">Acyltransferase</keyword>
<keyword evidence="5 10" id="KW-0472">Membrane</keyword>
<protein>
    <recommendedName>
        <fullName evidence="10">Palmitoyltransferase</fullName>
        <ecNumber evidence="10">2.3.1.225</ecNumber>
    </recommendedName>
</protein>
<keyword evidence="13" id="KW-1185">Reference proteome</keyword>
<dbReference type="PANTHER" id="PTHR22883:SF43">
    <property type="entry name" value="PALMITOYLTRANSFERASE APP"/>
    <property type="match status" value="1"/>
</dbReference>
<feature type="domain" description="Palmitoyltransferase DHHC" evidence="11">
    <location>
        <begin position="137"/>
        <end position="271"/>
    </location>
</feature>
<comment type="similarity">
    <text evidence="10">Belongs to the DHHC palmitoyltransferase family.</text>
</comment>
<comment type="catalytic activity">
    <reaction evidence="9 10">
        <text>L-cysteinyl-[protein] + hexadecanoyl-CoA = S-hexadecanoyl-L-cysteinyl-[protein] + CoA</text>
        <dbReference type="Rhea" id="RHEA:36683"/>
        <dbReference type="Rhea" id="RHEA-COMP:10131"/>
        <dbReference type="Rhea" id="RHEA-COMP:11032"/>
        <dbReference type="ChEBI" id="CHEBI:29950"/>
        <dbReference type="ChEBI" id="CHEBI:57287"/>
        <dbReference type="ChEBI" id="CHEBI:57379"/>
        <dbReference type="ChEBI" id="CHEBI:74151"/>
        <dbReference type="EC" id="2.3.1.225"/>
    </reaction>
</comment>
<gene>
    <name evidence="12" type="ORF">PTMB.159</name>
</gene>
<evidence type="ECO:0000256" key="3">
    <source>
        <dbReference type="ARBA" id="ARBA00022692"/>
    </source>
</evidence>
<name>Q6BG63_PARTE</name>
<dbReference type="GO" id="GO:0005794">
    <property type="term" value="C:Golgi apparatus"/>
    <property type="evidence" value="ECO:0000318"/>
    <property type="project" value="GO_Central"/>
</dbReference>
<evidence type="ECO:0000313" key="13">
    <source>
        <dbReference type="Proteomes" id="UP000000600"/>
    </source>
</evidence>
<keyword evidence="4 10" id="KW-1133">Transmembrane helix</keyword>
<dbReference type="InParanoid" id="Q6BG63"/>
<evidence type="ECO:0000256" key="8">
    <source>
        <dbReference type="ARBA" id="ARBA00023315"/>
    </source>
</evidence>
<feature type="transmembrane region" description="Helical" evidence="10">
    <location>
        <begin position="40"/>
        <end position="58"/>
    </location>
</feature>
<evidence type="ECO:0000256" key="4">
    <source>
        <dbReference type="ARBA" id="ARBA00022989"/>
    </source>
</evidence>
<evidence type="ECO:0000256" key="9">
    <source>
        <dbReference type="ARBA" id="ARBA00048048"/>
    </source>
</evidence>
<dbReference type="EC" id="2.3.1.225" evidence="10"/>
<feature type="transmembrane region" description="Helical" evidence="10">
    <location>
        <begin position="228"/>
        <end position="254"/>
    </location>
</feature>
<evidence type="ECO:0000256" key="2">
    <source>
        <dbReference type="ARBA" id="ARBA00022679"/>
    </source>
</evidence>
<dbReference type="GeneID" id="79573810"/>
<evidence type="ECO:0000313" key="12">
    <source>
        <dbReference type="EMBL" id="CAH03357.1"/>
    </source>
</evidence>
<dbReference type="GO" id="GO:0005783">
    <property type="term" value="C:endoplasmic reticulum"/>
    <property type="evidence" value="ECO:0000318"/>
    <property type="project" value="GO_Central"/>
</dbReference>
<dbReference type="Proteomes" id="UP000000600">
    <property type="component" value="Chromosome"/>
</dbReference>
<dbReference type="PANTHER" id="PTHR22883">
    <property type="entry name" value="ZINC FINGER DHHC DOMAIN CONTAINING PROTEIN"/>
    <property type="match status" value="1"/>
</dbReference>
<dbReference type="STRING" id="5888.Q6BG63"/>
<keyword evidence="3 10" id="KW-0812">Transmembrane</keyword>
<keyword evidence="7" id="KW-0449">Lipoprotein</keyword>
<organism evidence="12 13">
    <name type="scientific">Paramecium tetraurelia</name>
    <dbReference type="NCBI Taxonomy" id="5888"/>
    <lineage>
        <taxon>Eukaryota</taxon>
        <taxon>Sar</taxon>
        <taxon>Alveolata</taxon>
        <taxon>Ciliophora</taxon>
        <taxon>Intramacronucleata</taxon>
        <taxon>Oligohymenophorea</taxon>
        <taxon>Peniculida</taxon>
        <taxon>Parameciidae</taxon>
        <taxon>Paramecium</taxon>
    </lineage>
</organism>
<feature type="transmembrane region" description="Helical" evidence="10">
    <location>
        <begin position="70"/>
        <end position="91"/>
    </location>
</feature>
<dbReference type="EMBL" id="CR548612">
    <property type="protein sequence ID" value="CAH03357.1"/>
    <property type="molecule type" value="Genomic_DNA"/>
</dbReference>
<evidence type="ECO:0000256" key="10">
    <source>
        <dbReference type="RuleBase" id="RU079119"/>
    </source>
</evidence>
<proteinExistence type="inferred from homology"/>
<dbReference type="GO" id="GO:0006612">
    <property type="term" value="P:protein targeting to membrane"/>
    <property type="evidence" value="ECO:0000318"/>
    <property type="project" value="GO_Central"/>
</dbReference>
<dbReference type="InterPro" id="IPR039859">
    <property type="entry name" value="PFA4/ZDH16/20/ERF2-like"/>
</dbReference>
<dbReference type="Pfam" id="PF01529">
    <property type="entry name" value="DHHC"/>
    <property type="match status" value="1"/>
</dbReference>